<dbReference type="Proteomes" id="UP000274786">
    <property type="component" value="Unassembled WGS sequence"/>
</dbReference>
<dbReference type="EMBL" id="RCDC01000007">
    <property type="protein sequence ID" value="RLK50012.1"/>
    <property type="molecule type" value="Genomic_DNA"/>
</dbReference>
<evidence type="ECO:0000313" key="5">
    <source>
        <dbReference type="Proteomes" id="UP000274786"/>
    </source>
</evidence>
<keyword evidence="2" id="KW-0378">Hydrolase</keyword>
<dbReference type="PANTHER" id="PTHR40841:SF2">
    <property type="entry name" value="SIDEROPHORE-DEGRADING ESTERASE (EUROFUNG)"/>
    <property type="match status" value="1"/>
</dbReference>
<dbReference type="InterPro" id="IPR029058">
    <property type="entry name" value="AB_hydrolase_fold"/>
</dbReference>
<dbReference type="GO" id="GO:0016788">
    <property type="term" value="F:hydrolase activity, acting on ester bonds"/>
    <property type="evidence" value="ECO:0007669"/>
    <property type="project" value="TreeGrafter"/>
</dbReference>
<name>A0A498C3G4_9GAMM</name>
<protein>
    <recommendedName>
        <fullName evidence="6">Sugar phosphotransferase</fullName>
    </recommendedName>
</protein>
<evidence type="ECO:0000313" key="4">
    <source>
        <dbReference type="EMBL" id="RLK50012.1"/>
    </source>
</evidence>
<dbReference type="InterPro" id="IPR052558">
    <property type="entry name" value="Siderophore_Hydrolase_D"/>
</dbReference>
<evidence type="ECO:0000256" key="2">
    <source>
        <dbReference type="ARBA" id="ARBA00022801"/>
    </source>
</evidence>
<evidence type="ECO:0000256" key="1">
    <source>
        <dbReference type="ARBA" id="ARBA00005622"/>
    </source>
</evidence>
<gene>
    <name evidence="4" type="ORF">BCL79_3504</name>
</gene>
<evidence type="ECO:0008006" key="6">
    <source>
        <dbReference type="Google" id="ProtNLM"/>
    </source>
</evidence>
<reference evidence="4 5" key="1">
    <citation type="submission" date="2018-10" db="EMBL/GenBank/DDBJ databases">
        <title>Comparative analysis of microorganisms from saline springs in Andes Mountain Range, Colombia.</title>
        <authorList>
            <person name="Rubin E."/>
        </authorList>
    </citation>
    <scope>NUCLEOTIDE SEQUENCE [LARGE SCALE GENOMIC DNA]</scope>
    <source>
        <strain evidence="4 5">USBA GBX 843</strain>
    </source>
</reference>
<proteinExistence type="inferred from homology"/>
<dbReference type="Pfam" id="PF00756">
    <property type="entry name" value="Esterase"/>
    <property type="match status" value="1"/>
</dbReference>
<dbReference type="PANTHER" id="PTHR40841">
    <property type="entry name" value="SIDEROPHORE TRIACETYLFUSARININE C ESTERASE"/>
    <property type="match status" value="1"/>
</dbReference>
<dbReference type="InterPro" id="IPR000801">
    <property type="entry name" value="Esterase-like"/>
</dbReference>
<dbReference type="SUPFAM" id="SSF53474">
    <property type="entry name" value="alpha/beta-Hydrolases"/>
    <property type="match status" value="1"/>
</dbReference>
<accession>A0A498C3G4</accession>
<dbReference type="Gene3D" id="3.40.50.1820">
    <property type="entry name" value="alpha/beta hydrolase"/>
    <property type="match status" value="1"/>
</dbReference>
<sequence length="283" mass="31312">MVCGYGMPGVVLPDTEAWTVRDPVGRDYPIWVSLPAGYERDTHLRYPVLYVTDALYSFPLARSVRKLVGQGGAHLAPFILVGLPPQQGLSSQQSRSRDYTPTQPTRSPGDDYTDGITYGGAAHYRDFLAQRVLPQVQARYRTDPAQRAFAGHSYGGLFGAFVLLTRPAMFQRYILSSPSLWFDQHVIERIEADYASAHADLDARVLLSIGAHETPASAAPFAARNDMVAHTRSFADRLRGRGYPGLQLETRVVPDEDHLTVYPAMLTRALLALFPTGSTFRTV</sequence>
<feature type="region of interest" description="Disordered" evidence="3">
    <location>
        <begin position="86"/>
        <end position="113"/>
    </location>
</feature>
<comment type="caution">
    <text evidence="4">The sequence shown here is derived from an EMBL/GenBank/DDBJ whole genome shotgun (WGS) entry which is preliminary data.</text>
</comment>
<evidence type="ECO:0000256" key="3">
    <source>
        <dbReference type="SAM" id="MobiDB-lite"/>
    </source>
</evidence>
<organism evidence="4 5">
    <name type="scientific">Stenotrophomonas rhizophila</name>
    <dbReference type="NCBI Taxonomy" id="216778"/>
    <lineage>
        <taxon>Bacteria</taxon>
        <taxon>Pseudomonadati</taxon>
        <taxon>Pseudomonadota</taxon>
        <taxon>Gammaproteobacteria</taxon>
        <taxon>Lysobacterales</taxon>
        <taxon>Lysobacteraceae</taxon>
        <taxon>Stenotrophomonas</taxon>
    </lineage>
</organism>
<dbReference type="AlphaFoldDB" id="A0A498C3G4"/>
<comment type="similarity">
    <text evidence="1">Belongs to the esterase D family.</text>
</comment>